<evidence type="ECO:0000256" key="4">
    <source>
        <dbReference type="ARBA" id="ARBA00022679"/>
    </source>
</evidence>
<dbReference type="PROSITE" id="PS50109">
    <property type="entry name" value="HIS_KIN"/>
    <property type="match status" value="1"/>
</dbReference>
<dbReference type="Gene3D" id="3.30.450.40">
    <property type="match status" value="1"/>
</dbReference>
<dbReference type="PANTHER" id="PTHR43711">
    <property type="entry name" value="TWO-COMPONENT HISTIDINE KINASE"/>
    <property type="match status" value="1"/>
</dbReference>
<feature type="domain" description="PAS" evidence="8">
    <location>
        <begin position="33"/>
        <end position="76"/>
    </location>
</feature>
<dbReference type="SUPFAM" id="SSF55781">
    <property type="entry name" value="GAF domain-like"/>
    <property type="match status" value="1"/>
</dbReference>
<dbReference type="Proteomes" id="UP001069802">
    <property type="component" value="Unassembled WGS sequence"/>
</dbReference>
<dbReference type="InterPro" id="IPR050736">
    <property type="entry name" value="Sensor_HK_Regulatory"/>
</dbReference>
<keyword evidence="10" id="KW-1185">Reference proteome</keyword>
<dbReference type="SMART" id="SM00065">
    <property type="entry name" value="GAF"/>
    <property type="match status" value="1"/>
</dbReference>
<dbReference type="InterPro" id="IPR036097">
    <property type="entry name" value="HisK_dim/P_sf"/>
</dbReference>
<evidence type="ECO:0000259" key="7">
    <source>
        <dbReference type="PROSITE" id="PS50109"/>
    </source>
</evidence>
<organism evidence="9 10">
    <name type="scientific">Kiloniella laminariae</name>
    <dbReference type="NCBI Taxonomy" id="454162"/>
    <lineage>
        <taxon>Bacteria</taxon>
        <taxon>Pseudomonadati</taxon>
        <taxon>Pseudomonadota</taxon>
        <taxon>Alphaproteobacteria</taxon>
        <taxon>Rhodospirillales</taxon>
        <taxon>Kiloniellaceae</taxon>
        <taxon>Kiloniella</taxon>
    </lineage>
</organism>
<dbReference type="Gene3D" id="1.10.287.130">
    <property type="match status" value="1"/>
</dbReference>
<keyword evidence="5" id="KW-0418">Kinase</keyword>
<keyword evidence="3" id="KW-0597">Phosphoprotein</keyword>
<evidence type="ECO:0000256" key="6">
    <source>
        <dbReference type="ARBA" id="ARBA00023012"/>
    </source>
</evidence>
<dbReference type="InterPro" id="IPR003661">
    <property type="entry name" value="HisK_dim/P_dom"/>
</dbReference>
<dbReference type="Pfam" id="PF02518">
    <property type="entry name" value="HATPase_c"/>
    <property type="match status" value="1"/>
</dbReference>
<dbReference type="InterPro" id="IPR000014">
    <property type="entry name" value="PAS"/>
</dbReference>
<evidence type="ECO:0000313" key="10">
    <source>
        <dbReference type="Proteomes" id="UP001069802"/>
    </source>
</evidence>
<dbReference type="SUPFAM" id="SSF47384">
    <property type="entry name" value="Homodimeric domain of signal transducing histidine kinase"/>
    <property type="match status" value="1"/>
</dbReference>
<accession>A0ABT4LF95</accession>
<dbReference type="SMART" id="SM00388">
    <property type="entry name" value="HisKA"/>
    <property type="match status" value="1"/>
</dbReference>
<feature type="domain" description="Histidine kinase" evidence="7">
    <location>
        <begin position="326"/>
        <end position="566"/>
    </location>
</feature>
<dbReference type="InterPro" id="IPR013767">
    <property type="entry name" value="PAS_fold"/>
</dbReference>
<dbReference type="Pfam" id="PF00989">
    <property type="entry name" value="PAS"/>
    <property type="match status" value="1"/>
</dbReference>
<dbReference type="Pfam" id="PF00512">
    <property type="entry name" value="HisKA"/>
    <property type="match status" value="1"/>
</dbReference>
<dbReference type="CDD" id="cd00130">
    <property type="entry name" value="PAS"/>
    <property type="match status" value="1"/>
</dbReference>
<dbReference type="Pfam" id="PF13185">
    <property type="entry name" value="GAF_2"/>
    <property type="match status" value="1"/>
</dbReference>
<keyword evidence="9" id="KW-0067">ATP-binding</keyword>
<protein>
    <recommendedName>
        <fullName evidence="2">histidine kinase</fullName>
        <ecNumber evidence="2">2.7.13.3</ecNumber>
    </recommendedName>
</protein>
<dbReference type="InterPro" id="IPR003594">
    <property type="entry name" value="HATPase_dom"/>
</dbReference>
<comment type="caution">
    <text evidence="9">The sequence shown here is derived from an EMBL/GenBank/DDBJ whole genome shotgun (WGS) entry which is preliminary data.</text>
</comment>
<keyword evidence="9" id="KW-0547">Nucleotide-binding</keyword>
<dbReference type="NCBIfam" id="TIGR00229">
    <property type="entry name" value="sensory_box"/>
    <property type="match status" value="1"/>
</dbReference>
<dbReference type="SUPFAM" id="SSF55785">
    <property type="entry name" value="PYP-like sensor domain (PAS domain)"/>
    <property type="match status" value="1"/>
</dbReference>
<proteinExistence type="predicted"/>
<dbReference type="EC" id="2.7.13.3" evidence="2"/>
<dbReference type="PANTHER" id="PTHR43711:SF1">
    <property type="entry name" value="HISTIDINE KINASE 1"/>
    <property type="match status" value="1"/>
</dbReference>
<comment type="catalytic activity">
    <reaction evidence="1">
        <text>ATP + protein L-histidine = ADP + protein N-phospho-L-histidine.</text>
        <dbReference type="EC" id="2.7.13.3"/>
    </reaction>
</comment>
<dbReference type="InterPro" id="IPR035965">
    <property type="entry name" value="PAS-like_dom_sf"/>
</dbReference>
<name>A0ABT4LF95_9PROT</name>
<evidence type="ECO:0000256" key="2">
    <source>
        <dbReference type="ARBA" id="ARBA00012438"/>
    </source>
</evidence>
<evidence type="ECO:0000256" key="1">
    <source>
        <dbReference type="ARBA" id="ARBA00000085"/>
    </source>
</evidence>
<dbReference type="PROSITE" id="PS50112">
    <property type="entry name" value="PAS"/>
    <property type="match status" value="1"/>
</dbReference>
<sequence length="570" mass="63647">MADLPRQDVKAFDISDLEQIQDLFGALNKHALVLVMTADQLISYANQKYLDLSGYTAKELIGQHVKILRSGYHSDDYIEDIWGELHQGKPWSGVLCSLNREGTHYWEDLTITPFCRKADNCSYFLCVSTDVTAMKNREQIMVAYNDTLTNIALGLPLKEIFDQLILRIEATYPHMNCGVMLLEDECYLRSTSGPSLPQFYNEATDFLEIGEFVGSCGAAAWGQKLVVVEDIYNHPNWEEVVPLMQQTPFRACWSQPIIGSDQKTLGTFAIYYKTVRPPDRSELDLILSCAQICRVAIESHVARQELIEQRNHAEAANLAKGEFLANMSHELRTPLNAILGFSGILQKELFGPIDNKRYKGYIDDIEGSASFLLTMINDILDISVIETGKLFPLPRVLSVIEILKSCERLVRNRAEEARLSLSIRLPEEECYIRADDRHVKQILVNLLVNSIKFTPGKGQVSLTVKPLDQAEGNMVDADNPSSDGGAIRSFISFIVEDTGVGIEEKDLSKVLEPFYQVQGSMTRNHSGVGLGLALALKLARAQGGDLTIKSKVGEGTRVTVNLPRADRPRS</sequence>
<keyword evidence="6" id="KW-0902">Two-component regulatory system</keyword>
<reference evidence="9" key="1">
    <citation type="submission" date="2022-12" db="EMBL/GenBank/DDBJ databases">
        <title>Bacterial isolates from different developmental stages of Nematostella vectensis.</title>
        <authorList>
            <person name="Fraune S."/>
        </authorList>
    </citation>
    <scope>NUCLEOTIDE SEQUENCE</scope>
    <source>
        <strain evidence="9">G21630-S1</strain>
    </source>
</reference>
<evidence type="ECO:0000313" key="9">
    <source>
        <dbReference type="EMBL" id="MCZ4279600.1"/>
    </source>
</evidence>
<dbReference type="InterPro" id="IPR004358">
    <property type="entry name" value="Sig_transdc_His_kin-like_C"/>
</dbReference>
<dbReference type="Gene3D" id="3.30.450.20">
    <property type="entry name" value="PAS domain"/>
    <property type="match status" value="1"/>
</dbReference>
<dbReference type="InterPro" id="IPR003018">
    <property type="entry name" value="GAF"/>
</dbReference>
<dbReference type="GO" id="GO:0005524">
    <property type="term" value="F:ATP binding"/>
    <property type="evidence" value="ECO:0007669"/>
    <property type="project" value="UniProtKB-KW"/>
</dbReference>
<dbReference type="Gene3D" id="3.30.565.10">
    <property type="entry name" value="Histidine kinase-like ATPase, C-terminal domain"/>
    <property type="match status" value="1"/>
</dbReference>
<dbReference type="SMART" id="SM00387">
    <property type="entry name" value="HATPase_c"/>
    <property type="match status" value="1"/>
</dbReference>
<dbReference type="InterPro" id="IPR005467">
    <property type="entry name" value="His_kinase_dom"/>
</dbReference>
<evidence type="ECO:0000256" key="5">
    <source>
        <dbReference type="ARBA" id="ARBA00022777"/>
    </source>
</evidence>
<dbReference type="PRINTS" id="PR00344">
    <property type="entry name" value="BCTRLSENSOR"/>
</dbReference>
<dbReference type="RefSeq" id="WP_269421800.1">
    <property type="nucleotide sequence ID" value="NZ_JAPWGY010000001.1"/>
</dbReference>
<evidence type="ECO:0000256" key="3">
    <source>
        <dbReference type="ARBA" id="ARBA00022553"/>
    </source>
</evidence>
<dbReference type="InterPro" id="IPR036890">
    <property type="entry name" value="HATPase_C_sf"/>
</dbReference>
<keyword evidence="4" id="KW-0808">Transferase</keyword>
<dbReference type="CDD" id="cd00082">
    <property type="entry name" value="HisKA"/>
    <property type="match status" value="1"/>
</dbReference>
<gene>
    <name evidence="9" type="ORF">O4H49_02345</name>
</gene>
<dbReference type="EMBL" id="JAPWGY010000001">
    <property type="protein sequence ID" value="MCZ4279600.1"/>
    <property type="molecule type" value="Genomic_DNA"/>
</dbReference>
<dbReference type="SUPFAM" id="SSF55874">
    <property type="entry name" value="ATPase domain of HSP90 chaperone/DNA topoisomerase II/histidine kinase"/>
    <property type="match status" value="1"/>
</dbReference>
<dbReference type="InterPro" id="IPR029016">
    <property type="entry name" value="GAF-like_dom_sf"/>
</dbReference>
<evidence type="ECO:0000259" key="8">
    <source>
        <dbReference type="PROSITE" id="PS50112"/>
    </source>
</evidence>